<dbReference type="AlphaFoldDB" id="A0A212JI32"/>
<gene>
    <name evidence="2" type="ORF">KL86DPRO_11509</name>
</gene>
<dbReference type="EMBL" id="FLUQ01000001">
    <property type="protein sequence ID" value="SBV99084.1"/>
    <property type="molecule type" value="Genomic_DNA"/>
</dbReference>
<accession>A0A212JI32</accession>
<name>A0A212JI32_9DELT</name>
<feature type="region of interest" description="Disordered" evidence="1">
    <location>
        <begin position="1"/>
        <end position="63"/>
    </location>
</feature>
<evidence type="ECO:0000256" key="1">
    <source>
        <dbReference type="SAM" id="MobiDB-lite"/>
    </source>
</evidence>
<reference evidence="2" key="1">
    <citation type="submission" date="2016-04" db="EMBL/GenBank/DDBJ databases">
        <authorList>
            <person name="Evans L.H."/>
            <person name="Alamgir A."/>
            <person name="Owens N."/>
            <person name="Weber N.D."/>
            <person name="Virtaneva K."/>
            <person name="Barbian K."/>
            <person name="Babar A."/>
            <person name="Rosenke K."/>
        </authorList>
    </citation>
    <scope>NUCLEOTIDE SEQUENCE</scope>
    <source>
        <strain evidence="2">86</strain>
    </source>
</reference>
<sequence>MDEFEGMTSTDAGTGPDDAAYGGNTNGSATGDGSAPDYGQGAGDSPGSGTPGTTGATPETRDGYVLPQTWAGEGVHEDIAARVSGILDGDREAFMDVCHACKLTDTQAVALFDTVGKVLADGIAEDNAAYNHSLTETVNRLWPAETARNVDIARRGARFLKIGNELDAEGLSAHPLVLRMAHAVGRMVGEDAMRLTGAAKGALPVGEAARAEMIRVIQSEAYRRNDPTAVRKVEALAARVKR</sequence>
<evidence type="ECO:0000313" key="2">
    <source>
        <dbReference type="EMBL" id="SBV99084.1"/>
    </source>
</evidence>
<proteinExistence type="predicted"/>
<protein>
    <submittedName>
        <fullName evidence="2">Uncharacterized protein</fullName>
    </submittedName>
</protein>
<organism evidence="2">
    <name type="scientific">uncultured delta proteobacterium</name>
    <dbReference type="NCBI Taxonomy" id="34034"/>
    <lineage>
        <taxon>Bacteria</taxon>
        <taxon>Deltaproteobacteria</taxon>
        <taxon>environmental samples</taxon>
    </lineage>
</organism>
<feature type="compositionally biased region" description="Gly residues" evidence="1">
    <location>
        <begin position="40"/>
        <end position="52"/>
    </location>
</feature>